<keyword evidence="3" id="KW-1185">Reference proteome</keyword>
<keyword evidence="1" id="KW-0812">Transmembrane</keyword>
<keyword evidence="1" id="KW-0472">Membrane</keyword>
<gene>
    <name evidence="2" type="ORF">R8Z52_02425</name>
</gene>
<feature type="transmembrane region" description="Helical" evidence="1">
    <location>
        <begin position="7"/>
        <end position="24"/>
    </location>
</feature>
<evidence type="ECO:0000313" key="2">
    <source>
        <dbReference type="EMBL" id="WPC74147.1"/>
    </source>
</evidence>
<sequence length="66" mass="7329">MTSLDRITIYAVLCFISICSFFMGSPNNESLMPLVGLFATVAALWAEFNLKKKKPLVSPTEDNQSQ</sequence>
<reference evidence="2 3" key="1">
    <citation type="submission" date="2023-11" db="EMBL/GenBank/DDBJ databases">
        <title>Plant-associative lifestyle of Vibrio porteresiae and its evolutionary dynamics.</title>
        <authorList>
            <person name="Rameshkumar N."/>
            <person name="Kirti K."/>
        </authorList>
    </citation>
    <scope>NUCLEOTIDE SEQUENCE [LARGE SCALE GENOMIC DNA]</scope>
    <source>
        <strain evidence="2 3">MSSRF30</strain>
    </source>
</reference>
<proteinExistence type="predicted"/>
<name>A0ABZ0QD83_9VIBR</name>
<evidence type="ECO:0000313" key="3">
    <source>
        <dbReference type="Proteomes" id="UP001304071"/>
    </source>
</evidence>
<dbReference type="Proteomes" id="UP001304071">
    <property type="component" value="Chromosome 1"/>
</dbReference>
<accession>A0ABZ0QD83</accession>
<organism evidence="2 3">
    <name type="scientific">Vibrio porteresiae DSM 19223</name>
    <dbReference type="NCBI Taxonomy" id="1123496"/>
    <lineage>
        <taxon>Bacteria</taxon>
        <taxon>Pseudomonadati</taxon>
        <taxon>Pseudomonadota</taxon>
        <taxon>Gammaproteobacteria</taxon>
        <taxon>Vibrionales</taxon>
        <taxon>Vibrionaceae</taxon>
        <taxon>Vibrio</taxon>
    </lineage>
</organism>
<dbReference type="EMBL" id="CP138203">
    <property type="protein sequence ID" value="WPC74147.1"/>
    <property type="molecule type" value="Genomic_DNA"/>
</dbReference>
<feature type="transmembrane region" description="Helical" evidence="1">
    <location>
        <begin position="30"/>
        <end position="48"/>
    </location>
</feature>
<evidence type="ECO:0000256" key="1">
    <source>
        <dbReference type="SAM" id="Phobius"/>
    </source>
</evidence>
<protein>
    <submittedName>
        <fullName evidence="2">Uncharacterized protein</fullName>
    </submittedName>
</protein>
<keyword evidence="1" id="KW-1133">Transmembrane helix</keyword>